<dbReference type="PANTHER" id="PTHR35324">
    <property type="entry name" value="BNAA08G03750D PROTEIN"/>
    <property type="match status" value="1"/>
</dbReference>
<dbReference type="Proteomes" id="UP000053555">
    <property type="component" value="Unassembled WGS sequence"/>
</dbReference>
<evidence type="ECO:0000256" key="1">
    <source>
        <dbReference type="SAM" id="MobiDB-lite"/>
    </source>
</evidence>
<feature type="region of interest" description="Disordered" evidence="1">
    <location>
        <begin position="84"/>
        <end position="107"/>
    </location>
</feature>
<organism evidence="2">
    <name type="scientific">Glycine soja</name>
    <name type="common">Wild soybean</name>
    <dbReference type="NCBI Taxonomy" id="3848"/>
    <lineage>
        <taxon>Eukaryota</taxon>
        <taxon>Viridiplantae</taxon>
        <taxon>Streptophyta</taxon>
        <taxon>Embryophyta</taxon>
        <taxon>Tracheophyta</taxon>
        <taxon>Spermatophyta</taxon>
        <taxon>Magnoliopsida</taxon>
        <taxon>eudicotyledons</taxon>
        <taxon>Gunneridae</taxon>
        <taxon>Pentapetalae</taxon>
        <taxon>rosids</taxon>
        <taxon>fabids</taxon>
        <taxon>Fabales</taxon>
        <taxon>Fabaceae</taxon>
        <taxon>Papilionoideae</taxon>
        <taxon>50 kb inversion clade</taxon>
        <taxon>NPAAA clade</taxon>
        <taxon>indigoferoid/millettioid clade</taxon>
        <taxon>Phaseoleae</taxon>
        <taxon>Glycine</taxon>
        <taxon>Glycine subgen. Soja</taxon>
    </lineage>
</organism>
<evidence type="ECO:0000313" key="2">
    <source>
        <dbReference type="EMBL" id="KHN13358.1"/>
    </source>
</evidence>
<accession>A0A0B2Q061</accession>
<sequence>MAFTISRSQSALTDREKENLDNLVDKECATTEGMISSQLKLKSSLSSKASSHQSMDKHAILRRIRQRRFNNKAKTALEALIGTSEANNTGTAQEQKWLQLGDSFSSP</sequence>
<dbReference type="AlphaFoldDB" id="A0A0B2Q061"/>
<name>A0A0B2Q061_GLYSO</name>
<dbReference type="EMBL" id="KN662622">
    <property type="protein sequence ID" value="KHN13358.1"/>
    <property type="molecule type" value="Genomic_DNA"/>
</dbReference>
<dbReference type="Gramene" id="XM_028350132.1">
    <property type="protein sequence ID" value="XP_028205933.1"/>
    <property type="gene ID" value="LOC114389450"/>
</dbReference>
<reference evidence="2" key="1">
    <citation type="submission" date="2014-07" db="EMBL/GenBank/DDBJ databases">
        <title>Identification of a novel salt tolerance gene in wild soybean by whole-genome sequencing.</title>
        <authorList>
            <person name="Lam H.-M."/>
            <person name="Qi X."/>
            <person name="Li M.-W."/>
            <person name="Liu X."/>
            <person name="Xie M."/>
            <person name="Ni M."/>
            <person name="Xu X."/>
        </authorList>
    </citation>
    <scope>NUCLEOTIDE SEQUENCE [LARGE SCALE GENOMIC DNA]</scope>
    <source>
        <tissue evidence="2">Root</tissue>
    </source>
</reference>
<proteinExistence type="predicted"/>
<protein>
    <submittedName>
        <fullName evidence="2">Uncharacterized protein</fullName>
    </submittedName>
</protein>
<dbReference type="PANTHER" id="PTHR35324:SF5">
    <property type="entry name" value="BHLH DOMAIN-CONTAINING PROTEIN"/>
    <property type="match status" value="1"/>
</dbReference>
<gene>
    <name evidence="2" type="ORF">glysoja_026788</name>
</gene>